<organism evidence="14 15">
    <name type="scientific">Actinomadura alba</name>
    <dbReference type="NCBI Taxonomy" id="406431"/>
    <lineage>
        <taxon>Bacteria</taxon>
        <taxon>Bacillati</taxon>
        <taxon>Actinomycetota</taxon>
        <taxon>Actinomycetes</taxon>
        <taxon>Streptosporangiales</taxon>
        <taxon>Thermomonosporaceae</taxon>
        <taxon>Actinomadura</taxon>
    </lineage>
</organism>
<protein>
    <recommendedName>
        <fullName evidence="3">histidine kinase</fullName>
        <ecNumber evidence="3">2.7.13.3</ecNumber>
    </recommendedName>
</protein>
<evidence type="ECO:0000256" key="12">
    <source>
        <dbReference type="SAM" id="Phobius"/>
    </source>
</evidence>
<comment type="subcellular location">
    <subcellularLocation>
        <location evidence="2">Cell membrane</location>
    </subcellularLocation>
</comment>
<dbReference type="EMBL" id="JABVEC010000005">
    <property type="protein sequence ID" value="MBC6465719.1"/>
    <property type="molecule type" value="Genomic_DNA"/>
</dbReference>
<dbReference type="InterPro" id="IPR005467">
    <property type="entry name" value="His_kinase_dom"/>
</dbReference>
<sequence>MRLSTRFAVCVALLVPLLVLLAGIAMLRLASHDLRAERDRHLTTRLRALVPMATVYARRARPVSKISPDAAAQRLAGAALGAEAPGGVYLYVPGAEPFTIGTVPSVMPPAGTGGPATFTADGAAWRYVAADLALRRRNGDRARVWILEPEQRLAGQLDLLRRRLALVTLAAVGMGAAVGFALGRFAVRPLAVLTRQAQSLDLPSGSAARLGTDSGVSEIDELAALVNELLGRRDVAVARTAEALEAARAFAATAAHELRTPLTSVSTNLTLLDHPDLEPAERAEIIADLVAEHVRMQRLITMLRELARGELADAATFAADVELTEVVATAVEDARRRQPHATITCPVDGEVRVRGWEEGLRVIVHNLVDNAAVHGTDGRGHADITVTLTPQGPAALLAVQDAGPGIPAAERVAVFGRFHRRAGSPGSGLGLTLVRQQAERHGGSVTVSQPATGIGTRIEVRLPMAGPPGGEPPEVRSWLTAQRH</sequence>
<proteinExistence type="predicted"/>
<keyword evidence="6 12" id="KW-0812">Transmembrane</keyword>
<dbReference type="Pfam" id="PF00512">
    <property type="entry name" value="HisKA"/>
    <property type="match status" value="1"/>
</dbReference>
<evidence type="ECO:0000256" key="8">
    <source>
        <dbReference type="ARBA" id="ARBA00022989"/>
    </source>
</evidence>
<evidence type="ECO:0000259" key="13">
    <source>
        <dbReference type="PROSITE" id="PS50109"/>
    </source>
</evidence>
<dbReference type="SUPFAM" id="SSF47384">
    <property type="entry name" value="Homodimeric domain of signal transducing histidine kinase"/>
    <property type="match status" value="1"/>
</dbReference>
<evidence type="ECO:0000313" key="14">
    <source>
        <dbReference type="EMBL" id="MBC6465719.1"/>
    </source>
</evidence>
<evidence type="ECO:0000256" key="11">
    <source>
        <dbReference type="SAM" id="MobiDB-lite"/>
    </source>
</evidence>
<dbReference type="SMART" id="SM00387">
    <property type="entry name" value="HATPase_c"/>
    <property type="match status" value="1"/>
</dbReference>
<comment type="caution">
    <text evidence="14">The sequence shown here is derived from an EMBL/GenBank/DDBJ whole genome shotgun (WGS) entry which is preliminary data.</text>
</comment>
<evidence type="ECO:0000313" key="15">
    <source>
        <dbReference type="Proteomes" id="UP000805614"/>
    </source>
</evidence>
<dbReference type="PANTHER" id="PTHR45436:SF5">
    <property type="entry name" value="SENSOR HISTIDINE KINASE TRCS"/>
    <property type="match status" value="1"/>
</dbReference>
<keyword evidence="5" id="KW-0808">Transferase</keyword>
<keyword evidence="15" id="KW-1185">Reference proteome</keyword>
<dbReference type="PRINTS" id="PR00344">
    <property type="entry name" value="BCTRLSENSOR"/>
</dbReference>
<feature type="transmembrane region" description="Helical" evidence="12">
    <location>
        <begin position="6"/>
        <end position="30"/>
    </location>
</feature>
<dbReference type="InterPro" id="IPR050428">
    <property type="entry name" value="TCS_sensor_his_kinase"/>
</dbReference>
<feature type="region of interest" description="Disordered" evidence="11">
    <location>
        <begin position="465"/>
        <end position="484"/>
    </location>
</feature>
<keyword evidence="4" id="KW-0597">Phosphoprotein</keyword>
<feature type="domain" description="Histidine kinase" evidence="13">
    <location>
        <begin position="253"/>
        <end position="466"/>
    </location>
</feature>
<dbReference type="EC" id="2.7.13.3" evidence="3"/>
<dbReference type="CDD" id="cd00082">
    <property type="entry name" value="HisKA"/>
    <property type="match status" value="1"/>
</dbReference>
<dbReference type="InterPro" id="IPR003594">
    <property type="entry name" value="HATPase_dom"/>
</dbReference>
<gene>
    <name evidence="14" type="ORF">HKK74_09440</name>
</gene>
<dbReference type="Gene3D" id="3.30.565.10">
    <property type="entry name" value="Histidine kinase-like ATPase, C-terminal domain"/>
    <property type="match status" value="1"/>
</dbReference>
<keyword evidence="9" id="KW-0902">Two-component regulatory system</keyword>
<dbReference type="Proteomes" id="UP000805614">
    <property type="component" value="Unassembled WGS sequence"/>
</dbReference>
<accession>A0ABR7LMA0</accession>
<evidence type="ECO:0000256" key="2">
    <source>
        <dbReference type="ARBA" id="ARBA00004236"/>
    </source>
</evidence>
<keyword evidence="7 14" id="KW-0418">Kinase</keyword>
<evidence type="ECO:0000256" key="10">
    <source>
        <dbReference type="ARBA" id="ARBA00023136"/>
    </source>
</evidence>
<dbReference type="PROSITE" id="PS50109">
    <property type="entry name" value="HIS_KIN"/>
    <property type="match status" value="1"/>
</dbReference>
<keyword evidence="10 12" id="KW-0472">Membrane</keyword>
<evidence type="ECO:0000256" key="4">
    <source>
        <dbReference type="ARBA" id="ARBA00022553"/>
    </source>
</evidence>
<reference evidence="14 15" key="1">
    <citation type="submission" date="2020-06" db="EMBL/GenBank/DDBJ databases">
        <title>Actinomadura xiongansis sp. nov., isolated from soil of Baiyangdian.</title>
        <authorList>
            <person name="Zhang X."/>
        </authorList>
    </citation>
    <scope>NUCLEOTIDE SEQUENCE [LARGE SCALE GENOMIC DNA]</scope>
    <source>
        <strain evidence="14 15">HBUM206468</strain>
    </source>
</reference>
<dbReference type="GO" id="GO:0016301">
    <property type="term" value="F:kinase activity"/>
    <property type="evidence" value="ECO:0007669"/>
    <property type="project" value="UniProtKB-KW"/>
</dbReference>
<dbReference type="CDD" id="cd00075">
    <property type="entry name" value="HATPase"/>
    <property type="match status" value="1"/>
</dbReference>
<evidence type="ECO:0000256" key="9">
    <source>
        <dbReference type="ARBA" id="ARBA00023012"/>
    </source>
</evidence>
<evidence type="ECO:0000256" key="3">
    <source>
        <dbReference type="ARBA" id="ARBA00012438"/>
    </source>
</evidence>
<dbReference type="InterPro" id="IPR003661">
    <property type="entry name" value="HisK_dim/P_dom"/>
</dbReference>
<evidence type="ECO:0000256" key="7">
    <source>
        <dbReference type="ARBA" id="ARBA00022777"/>
    </source>
</evidence>
<feature type="transmembrane region" description="Helical" evidence="12">
    <location>
        <begin position="164"/>
        <end position="187"/>
    </location>
</feature>
<dbReference type="SMART" id="SM00388">
    <property type="entry name" value="HisKA"/>
    <property type="match status" value="1"/>
</dbReference>
<evidence type="ECO:0000256" key="5">
    <source>
        <dbReference type="ARBA" id="ARBA00022679"/>
    </source>
</evidence>
<dbReference type="SUPFAM" id="SSF55874">
    <property type="entry name" value="ATPase domain of HSP90 chaperone/DNA topoisomerase II/histidine kinase"/>
    <property type="match status" value="1"/>
</dbReference>
<dbReference type="Gene3D" id="1.10.287.130">
    <property type="match status" value="1"/>
</dbReference>
<dbReference type="PANTHER" id="PTHR45436">
    <property type="entry name" value="SENSOR HISTIDINE KINASE YKOH"/>
    <property type="match status" value="1"/>
</dbReference>
<dbReference type="InterPro" id="IPR036097">
    <property type="entry name" value="HisK_dim/P_sf"/>
</dbReference>
<dbReference type="InterPro" id="IPR036890">
    <property type="entry name" value="HATPase_C_sf"/>
</dbReference>
<keyword evidence="8 12" id="KW-1133">Transmembrane helix</keyword>
<evidence type="ECO:0000256" key="6">
    <source>
        <dbReference type="ARBA" id="ARBA00022692"/>
    </source>
</evidence>
<dbReference type="RefSeq" id="WP_187242726.1">
    <property type="nucleotide sequence ID" value="NZ_BAAAOK010000006.1"/>
</dbReference>
<comment type="catalytic activity">
    <reaction evidence="1">
        <text>ATP + protein L-histidine = ADP + protein N-phospho-L-histidine.</text>
        <dbReference type="EC" id="2.7.13.3"/>
    </reaction>
</comment>
<name>A0ABR7LMA0_9ACTN</name>
<dbReference type="InterPro" id="IPR004358">
    <property type="entry name" value="Sig_transdc_His_kin-like_C"/>
</dbReference>
<evidence type="ECO:0000256" key="1">
    <source>
        <dbReference type="ARBA" id="ARBA00000085"/>
    </source>
</evidence>
<dbReference type="Pfam" id="PF02518">
    <property type="entry name" value="HATPase_c"/>
    <property type="match status" value="1"/>
</dbReference>